<accession>A0ABD2ZI19</accession>
<evidence type="ECO:0000313" key="9">
    <source>
        <dbReference type="EMBL" id="KAL3518749.1"/>
    </source>
</evidence>
<dbReference type="SUPFAM" id="SSF49764">
    <property type="entry name" value="HSP20-like chaperones"/>
    <property type="match status" value="1"/>
</dbReference>
<evidence type="ECO:0000256" key="3">
    <source>
        <dbReference type="ARBA" id="ARBA00022821"/>
    </source>
</evidence>
<proteinExistence type="inferred from homology"/>
<dbReference type="GO" id="GO:0006952">
    <property type="term" value="P:defense response"/>
    <property type="evidence" value="ECO:0007669"/>
    <property type="project" value="UniProtKB-KW"/>
</dbReference>
<feature type="domain" description="SHSP" evidence="8">
    <location>
        <begin position="9"/>
        <end position="112"/>
    </location>
</feature>
<keyword evidence="2" id="KW-1003">Cell membrane</keyword>
<evidence type="ECO:0000256" key="2">
    <source>
        <dbReference type="ARBA" id="ARBA00022475"/>
    </source>
</evidence>
<dbReference type="Proteomes" id="UP001630127">
    <property type="component" value="Unassembled WGS sequence"/>
</dbReference>
<evidence type="ECO:0000259" key="8">
    <source>
        <dbReference type="PROSITE" id="PS01031"/>
    </source>
</evidence>
<protein>
    <recommendedName>
        <fullName evidence="8">SHSP domain-containing protein</fullName>
    </recommendedName>
</protein>
<evidence type="ECO:0000256" key="4">
    <source>
        <dbReference type="PROSITE-ProRule" id="PRU00285"/>
    </source>
</evidence>
<keyword evidence="7" id="KW-1133">Transmembrane helix</keyword>
<feature type="compositionally biased region" description="Polar residues" evidence="6">
    <location>
        <begin position="137"/>
        <end position="151"/>
    </location>
</feature>
<feature type="region of interest" description="Disordered" evidence="6">
    <location>
        <begin position="101"/>
        <end position="220"/>
    </location>
</feature>
<dbReference type="InterPro" id="IPR008978">
    <property type="entry name" value="HSP20-like_chaperone"/>
</dbReference>
<keyword evidence="10" id="KW-1185">Reference proteome</keyword>
<organism evidence="9 10">
    <name type="scientific">Cinchona calisaya</name>
    <dbReference type="NCBI Taxonomy" id="153742"/>
    <lineage>
        <taxon>Eukaryota</taxon>
        <taxon>Viridiplantae</taxon>
        <taxon>Streptophyta</taxon>
        <taxon>Embryophyta</taxon>
        <taxon>Tracheophyta</taxon>
        <taxon>Spermatophyta</taxon>
        <taxon>Magnoliopsida</taxon>
        <taxon>eudicotyledons</taxon>
        <taxon>Gunneridae</taxon>
        <taxon>Pentapetalae</taxon>
        <taxon>asterids</taxon>
        <taxon>lamiids</taxon>
        <taxon>Gentianales</taxon>
        <taxon>Rubiaceae</taxon>
        <taxon>Cinchonoideae</taxon>
        <taxon>Cinchoneae</taxon>
        <taxon>Cinchona</taxon>
    </lineage>
</organism>
<keyword evidence="7" id="KW-0812">Transmembrane</keyword>
<dbReference type="Pfam" id="PF00011">
    <property type="entry name" value="HSP20"/>
    <property type="match status" value="1"/>
</dbReference>
<gene>
    <name evidence="9" type="ORF">ACH5RR_021338</name>
</gene>
<feature type="transmembrane region" description="Helical" evidence="7">
    <location>
        <begin position="246"/>
        <end position="268"/>
    </location>
</feature>
<dbReference type="Gene3D" id="2.60.40.790">
    <property type="match status" value="1"/>
</dbReference>
<dbReference type="PANTHER" id="PTHR43670">
    <property type="entry name" value="HEAT SHOCK PROTEIN 26"/>
    <property type="match status" value="1"/>
</dbReference>
<reference evidence="9 10" key="1">
    <citation type="submission" date="2024-11" db="EMBL/GenBank/DDBJ databases">
        <title>A near-complete genome assembly of Cinchona calisaya.</title>
        <authorList>
            <person name="Lian D.C."/>
            <person name="Zhao X.W."/>
            <person name="Wei L."/>
        </authorList>
    </citation>
    <scope>NUCLEOTIDE SEQUENCE [LARGE SCALE GENOMIC DNA]</scope>
    <source>
        <tissue evidence="9">Nenye</tissue>
    </source>
</reference>
<evidence type="ECO:0000256" key="6">
    <source>
        <dbReference type="SAM" id="MobiDB-lite"/>
    </source>
</evidence>
<dbReference type="CDD" id="cd06464">
    <property type="entry name" value="ACD_sHsps-like"/>
    <property type="match status" value="1"/>
</dbReference>
<evidence type="ECO:0000256" key="1">
    <source>
        <dbReference type="ARBA" id="ARBA00004162"/>
    </source>
</evidence>
<keyword evidence="7" id="KW-0472">Membrane</keyword>
<comment type="similarity">
    <text evidence="4 5">Belongs to the small heat shock protein (HSP20) family.</text>
</comment>
<dbReference type="EMBL" id="JBJUIK010000009">
    <property type="protein sequence ID" value="KAL3518749.1"/>
    <property type="molecule type" value="Genomic_DNA"/>
</dbReference>
<sequence>MAAAKPASHKYEEFEPSTEIVQEKDCDTILLNVPGFKKDQLRVQLTPRKVLIISGEKEIDANKSIRFQKEFPVSSNYDTTKITAKFERGILYLRQPKLITPEEKQDNKLPAVPEPQIPQKPADTKPQSASKPAKDQPSPQKNVQQKTAETVSTRDDQFKQTNVRDAPQKKQENKEEPKATNEKGVDSTETGNLGKKFQEEKTSFPGDKPEKDSTRAADTTRMENHNKEKVVDVAAKLKTSRRVMNVVLVVLLAIVLGLYSINFFGSFWTTTEN</sequence>
<dbReference type="InterPro" id="IPR002068">
    <property type="entry name" value="A-crystallin/Hsp20_dom"/>
</dbReference>
<feature type="compositionally biased region" description="Basic and acidic residues" evidence="6">
    <location>
        <begin position="166"/>
        <end position="186"/>
    </location>
</feature>
<feature type="compositionally biased region" description="Basic and acidic residues" evidence="6">
    <location>
        <begin position="196"/>
        <end position="220"/>
    </location>
</feature>
<dbReference type="PANTHER" id="PTHR43670:SF73">
    <property type="entry name" value="INACTIVE PROTEIN RESTRICTED TEV MOVEMENT 2-LIKE"/>
    <property type="match status" value="1"/>
</dbReference>
<dbReference type="PROSITE" id="PS01031">
    <property type="entry name" value="SHSP"/>
    <property type="match status" value="1"/>
</dbReference>
<name>A0ABD2ZI19_9GENT</name>
<dbReference type="GO" id="GO:0005886">
    <property type="term" value="C:plasma membrane"/>
    <property type="evidence" value="ECO:0007669"/>
    <property type="project" value="UniProtKB-SubCell"/>
</dbReference>
<evidence type="ECO:0000313" key="10">
    <source>
        <dbReference type="Proteomes" id="UP001630127"/>
    </source>
</evidence>
<dbReference type="AlphaFoldDB" id="A0ABD2ZI19"/>
<evidence type="ECO:0000256" key="7">
    <source>
        <dbReference type="SAM" id="Phobius"/>
    </source>
</evidence>
<evidence type="ECO:0000256" key="5">
    <source>
        <dbReference type="RuleBase" id="RU003616"/>
    </source>
</evidence>
<comment type="caution">
    <text evidence="9">The sequence shown here is derived from an EMBL/GenBank/DDBJ whole genome shotgun (WGS) entry which is preliminary data.</text>
</comment>
<comment type="subcellular location">
    <subcellularLocation>
        <location evidence="1">Cell membrane</location>
        <topology evidence="1">Single-pass membrane protein</topology>
    </subcellularLocation>
</comment>
<keyword evidence="3" id="KW-0611">Plant defense</keyword>